<protein>
    <submittedName>
        <fullName evidence="1">Uncharacterized protein</fullName>
    </submittedName>
</protein>
<proteinExistence type="predicted"/>
<accession>A0A0C3QJ17</accession>
<organism evidence="1 2">
    <name type="scientific">Tulasnella calospora MUT 4182</name>
    <dbReference type="NCBI Taxonomy" id="1051891"/>
    <lineage>
        <taxon>Eukaryota</taxon>
        <taxon>Fungi</taxon>
        <taxon>Dikarya</taxon>
        <taxon>Basidiomycota</taxon>
        <taxon>Agaricomycotina</taxon>
        <taxon>Agaricomycetes</taxon>
        <taxon>Cantharellales</taxon>
        <taxon>Tulasnellaceae</taxon>
        <taxon>Tulasnella</taxon>
    </lineage>
</organism>
<dbReference type="HOGENOM" id="CLU_2724093_0_0_1"/>
<dbReference type="Proteomes" id="UP000054248">
    <property type="component" value="Unassembled WGS sequence"/>
</dbReference>
<evidence type="ECO:0000313" key="2">
    <source>
        <dbReference type="Proteomes" id="UP000054248"/>
    </source>
</evidence>
<gene>
    <name evidence="1" type="ORF">M407DRAFT_23807</name>
</gene>
<sequence>MTHTTDASQVLSQGRQPGQLIGVKIDDKVFGAKILEVLHDDETKLCVEIICEGEGCWQRIDGGGCNGGDGKP</sequence>
<reference evidence="2" key="2">
    <citation type="submission" date="2015-01" db="EMBL/GenBank/DDBJ databases">
        <title>Evolutionary Origins and Diversification of the Mycorrhizal Mutualists.</title>
        <authorList>
            <consortium name="DOE Joint Genome Institute"/>
            <consortium name="Mycorrhizal Genomics Consortium"/>
            <person name="Kohler A."/>
            <person name="Kuo A."/>
            <person name="Nagy L.G."/>
            <person name="Floudas D."/>
            <person name="Copeland A."/>
            <person name="Barry K.W."/>
            <person name="Cichocki N."/>
            <person name="Veneault-Fourrey C."/>
            <person name="LaButti K."/>
            <person name="Lindquist E.A."/>
            <person name="Lipzen A."/>
            <person name="Lundell T."/>
            <person name="Morin E."/>
            <person name="Murat C."/>
            <person name="Riley R."/>
            <person name="Ohm R."/>
            <person name="Sun H."/>
            <person name="Tunlid A."/>
            <person name="Henrissat B."/>
            <person name="Grigoriev I.V."/>
            <person name="Hibbett D.S."/>
            <person name="Martin F."/>
        </authorList>
    </citation>
    <scope>NUCLEOTIDE SEQUENCE [LARGE SCALE GENOMIC DNA]</scope>
    <source>
        <strain evidence="2">MUT 4182</strain>
    </source>
</reference>
<evidence type="ECO:0000313" key="1">
    <source>
        <dbReference type="EMBL" id="KIO26981.1"/>
    </source>
</evidence>
<reference evidence="1 2" key="1">
    <citation type="submission" date="2014-04" db="EMBL/GenBank/DDBJ databases">
        <authorList>
            <consortium name="DOE Joint Genome Institute"/>
            <person name="Kuo A."/>
            <person name="Girlanda M."/>
            <person name="Perotto S."/>
            <person name="Kohler A."/>
            <person name="Nagy L.G."/>
            <person name="Floudas D."/>
            <person name="Copeland A."/>
            <person name="Barry K.W."/>
            <person name="Cichocki N."/>
            <person name="Veneault-Fourrey C."/>
            <person name="LaButti K."/>
            <person name="Lindquist E.A."/>
            <person name="Lipzen A."/>
            <person name="Lundell T."/>
            <person name="Morin E."/>
            <person name="Murat C."/>
            <person name="Sun H."/>
            <person name="Tunlid A."/>
            <person name="Henrissat B."/>
            <person name="Grigoriev I.V."/>
            <person name="Hibbett D.S."/>
            <person name="Martin F."/>
            <person name="Nordberg H.P."/>
            <person name="Cantor M.N."/>
            <person name="Hua S.X."/>
        </authorList>
    </citation>
    <scope>NUCLEOTIDE SEQUENCE [LARGE SCALE GENOMIC DNA]</scope>
    <source>
        <strain evidence="1 2">MUT 4182</strain>
    </source>
</reference>
<keyword evidence="2" id="KW-1185">Reference proteome</keyword>
<dbReference type="AlphaFoldDB" id="A0A0C3QJ17"/>
<dbReference type="EMBL" id="KN823016">
    <property type="protein sequence ID" value="KIO26981.1"/>
    <property type="molecule type" value="Genomic_DNA"/>
</dbReference>
<dbReference type="OrthoDB" id="3168295at2759"/>
<name>A0A0C3QJ17_9AGAM</name>